<dbReference type="GO" id="GO:0016020">
    <property type="term" value="C:membrane"/>
    <property type="evidence" value="ECO:0007669"/>
    <property type="project" value="TreeGrafter"/>
</dbReference>
<evidence type="ECO:0000256" key="1">
    <source>
        <dbReference type="ARBA" id="ARBA00022801"/>
    </source>
</evidence>
<evidence type="ECO:0000313" key="3">
    <source>
        <dbReference type="EMBL" id="GAH06448.1"/>
    </source>
</evidence>
<dbReference type="Gene3D" id="3.40.50.1820">
    <property type="entry name" value="alpha/beta hydrolase"/>
    <property type="match status" value="1"/>
</dbReference>
<dbReference type="AlphaFoldDB" id="X1ECR0"/>
<reference evidence="3" key="1">
    <citation type="journal article" date="2014" name="Front. Microbiol.">
        <title>High frequency of phylogenetically diverse reductive dehalogenase-homologous genes in deep subseafloor sedimentary metagenomes.</title>
        <authorList>
            <person name="Kawai M."/>
            <person name="Futagami T."/>
            <person name="Toyoda A."/>
            <person name="Takaki Y."/>
            <person name="Nishi S."/>
            <person name="Hori S."/>
            <person name="Arai W."/>
            <person name="Tsubouchi T."/>
            <person name="Morono Y."/>
            <person name="Uchiyama I."/>
            <person name="Ito T."/>
            <person name="Fujiyama A."/>
            <person name="Inagaki F."/>
            <person name="Takami H."/>
        </authorList>
    </citation>
    <scope>NUCLEOTIDE SEQUENCE</scope>
    <source>
        <strain evidence="3">Expedition CK06-06</strain>
    </source>
</reference>
<dbReference type="PANTHER" id="PTHR43798:SF31">
    <property type="entry name" value="AB HYDROLASE SUPERFAMILY PROTEIN YCLE"/>
    <property type="match status" value="1"/>
</dbReference>
<dbReference type="InterPro" id="IPR000073">
    <property type="entry name" value="AB_hydrolase_1"/>
</dbReference>
<sequence>QPFRDDLQKCDPRVTFGDFEACNRFDVMDQLAEISVPVMIISAQDDKLTPPKYADFLESAIPNATRAHILDAGHIASMEKSREVNQAIIEFLDHQGL</sequence>
<dbReference type="EMBL" id="BART01037284">
    <property type="protein sequence ID" value="GAH06448.1"/>
    <property type="molecule type" value="Genomic_DNA"/>
</dbReference>
<comment type="caution">
    <text evidence="3">The sequence shown here is derived from an EMBL/GenBank/DDBJ whole genome shotgun (WGS) entry which is preliminary data.</text>
</comment>
<evidence type="ECO:0000259" key="2">
    <source>
        <dbReference type="Pfam" id="PF00561"/>
    </source>
</evidence>
<feature type="non-terminal residue" evidence="3">
    <location>
        <position position="1"/>
    </location>
</feature>
<dbReference type="InterPro" id="IPR029058">
    <property type="entry name" value="AB_hydrolase_fold"/>
</dbReference>
<dbReference type="SUPFAM" id="SSF53474">
    <property type="entry name" value="alpha/beta-Hydrolases"/>
    <property type="match status" value="1"/>
</dbReference>
<keyword evidence="1" id="KW-0378">Hydrolase</keyword>
<protein>
    <recommendedName>
        <fullName evidence="2">AB hydrolase-1 domain-containing protein</fullName>
    </recommendedName>
</protein>
<organism evidence="3">
    <name type="scientific">marine sediment metagenome</name>
    <dbReference type="NCBI Taxonomy" id="412755"/>
    <lineage>
        <taxon>unclassified sequences</taxon>
        <taxon>metagenomes</taxon>
        <taxon>ecological metagenomes</taxon>
    </lineage>
</organism>
<dbReference type="InterPro" id="IPR050266">
    <property type="entry name" value="AB_hydrolase_sf"/>
</dbReference>
<dbReference type="PANTHER" id="PTHR43798">
    <property type="entry name" value="MONOACYLGLYCEROL LIPASE"/>
    <property type="match status" value="1"/>
</dbReference>
<feature type="domain" description="AB hydrolase-1" evidence="2">
    <location>
        <begin position="25"/>
        <end position="80"/>
    </location>
</feature>
<gene>
    <name evidence="3" type="ORF">S01H4_62455</name>
</gene>
<proteinExistence type="predicted"/>
<dbReference type="Pfam" id="PF00561">
    <property type="entry name" value="Abhydrolase_1"/>
    <property type="match status" value="1"/>
</dbReference>
<accession>X1ECR0</accession>
<dbReference type="GO" id="GO:0016787">
    <property type="term" value="F:hydrolase activity"/>
    <property type="evidence" value="ECO:0007669"/>
    <property type="project" value="UniProtKB-KW"/>
</dbReference>
<name>X1ECR0_9ZZZZ</name>